<evidence type="ECO:0000256" key="2">
    <source>
        <dbReference type="SAM" id="MobiDB-lite"/>
    </source>
</evidence>
<feature type="region of interest" description="Disordered" evidence="2">
    <location>
        <begin position="9"/>
        <end position="36"/>
    </location>
</feature>
<evidence type="ECO:0000313" key="3">
    <source>
        <dbReference type="EMBL" id="TYL53899.1"/>
    </source>
</evidence>
<evidence type="ECO:0000256" key="1">
    <source>
        <dbReference type="PIRSR" id="PIRSR613078-2"/>
    </source>
</evidence>
<dbReference type="CDD" id="cd07067">
    <property type="entry name" value="HP_PGM_like"/>
    <property type="match status" value="1"/>
</dbReference>
<evidence type="ECO:0000313" key="4">
    <source>
        <dbReference type="Proteomes" id="UP000325243"/>
    </source>
</evidence>
<reference evidence="3 4" key="1">
    <citation type="submission" date="2019-08" db="EMBL/GenBank/DDBJ databases">
        <authorList>
            <person name="Hu J."/>
        </authorList>
    </citation>
    <scope>NUCLEOTIDE SEQUENCE [LARGE SCALE GENOMIC DNA]</scope>
    <source>
        <strain evidence="3 4">NEAU-184</strain>
    </source>
</reference>
<protein>
    <submittedName>
        <fullName evidence="3">Histidine phosphatase family protein</fullName>
    </submittedName>
</protein>
<dbReference type="InterPro" id="IPR029033">
    <property type="entry name" value="His_PPase_superfam"/>
</dbReference>
<feature type="binding site" evidence="1">
    <location>
        <position position="58"/>
    </location>
    <ligand>
        <name>substrate</name>
    </ligand>
</feature>
<dbReference type="PANTHER" id="PTHR47623:SF1">
    <property type="entry name" value="OS09G0287300 PROTEIN"/>
    <property type="match status" value="1"/>
</dbReference>
<keyword evidence="4" id="KW-1185">Reference proteome</keyword>
<dbReference type="Gene3D" id="3.40.50.1240">
    <property type="entry name" value="Phosphoglycerate mutase-like"/>
    <property type="match status" value="1"/>
</dbReference>
<gene>
    <name evidence="3" type="ORF">FYC51_09785</name>
</gene>
<comment type="caution">
    <text evidence="3">The sequence shown here is derived from an EMBL/GenBank/DDBJ whole genome shotgun (WGS) entry which is preliminary data.</text>
</comment>
<name>A0A5S4V773_9MICO</name>
<dbReference type="SUPFAM" id="SSF53254">
    <property type="entry name" value="Phosphoglycerate mutase-like"/>
    <property type="match status" value="1"/>
</dbReference>
<accession>A0A5S4V773</accession>
<feature type="compositionally biased region" description="Basic and acidic residues" evidence="2">
    <location>
        <begin position="12"/>
        <end position="32"/>
    </location>
</feature>
<dbReference type="Pfam" id="PF00300">
    <property type="entry name" value="His_Phos_1"/>
    <property type="match status" value="1"/>
</dbReference>
<dbReference type="RefSeq" id="WP_148733364.1">
    <property type="nucleotide sequence ID" value="NZ_VSSB01000001.1"/>
</dbReference>
<dbReference type="Proteomes" id="UP000325243">
    <property type="component" value="Unassembled WGS sequence"/>
</dbReference>
<dbReference type="InterPro" id="IPR013078">
    <property type="entry name" value="His_Pase_superF_clade-1"/>
</dbReference>
<sequence length="161" mass="17901">MKTLALVRHAKSSWDHPGVSDHDRPLNSRGQRDAPAMGRRLAERGFRPERILSSTALRARMTAQLMADALGVDADRIMLDERLYAASADEVLRVIGELDGEVTTVMVVGHNPETASLAHEFSSDIHEMPTCAVAEFTFEVDAWYELEDVEPSSVRVETPRD</sequence>
<proteinExistence type="predicted"/>
<dbReference type="EMBL" id="VSSB01000001">
    <property type="protein sequence ID" value="TYL53899.1"/>
    <property type="molecule type" value="Genomic_DNA"/>
</dbReference>
<organism evidence="3 4">
    <name type="scientific">Agromyces mariniharenae</name>
    <dbReference type="NCBI Taxonomy" id="2604423"/>
    <lineage>
        <taxon>Bacteria</taxon>
        <taxon>Bacillati</taxon>
        <taxon>Actinomycetota</taxon>
        <taxon>Actinomycetes</taxon>
        <taxon>Micrococcales</taxon>
        <taxon>Microbacteriaceae</taxon>
        <taxon>Agromyces</taxon>
    </lineage>
</organism>
<dbReference type="SMART" id="SM00855">
    <property type="entry name" value="PGAM"/>
    <property type="match status" value="1"/>
</dbReference>
<dbReference type="PANTHER" id="PTHR47623">
    <property type="entry name" value="OS09G0287300 PROTEIN"/>
    <property type="match status" value="1"/>
</dbReference>
<dbReference type="AlphaFoldDB" id="A0A5S4V773"/>